<accession>A0A084WHD6</accession>
<dbReference type="EnsemblMetazoa" id="ASIC017647-RA">
    <property type="protein sequence ID" value="ASIC017647-PA"/>
    <property type="gene ID" value="ASIC017647"/>
</dbReference>
<organism evidence="1">
    <name type="scientific">Anopheles sinensis</name>
    <name type="common">Mosquito</name>
    <dbReference type="NCBI Taxonomy" id="74873"/>
    <lineage>
        <taxon>Eukaryota</taxon>
        <taxon>Metazoa</taxon>
        <taxon>Ecdysozoa</taxon>
        <taxon>Arthropoda</taxon>
        <taxon>Hexapoda</taxon>
        <taxon>Insecta</taxon>
        <taxon>Pterygota</taxon>
        <taxon>Neoptera</taxon>
        <taxon>Endopterygota</taxon>
        <taxon>Diptera</taxon>
        <taxon>Nematocera</taxon>
        <taxon>Culicoidea</taxon>
        <taxon>Culicidae</taxon>
        <taxon>Anophelinae</taxon>
        <taxon>Anopheles</taxon>
    </lineage>
</organism>
<evidence type="ECO:0000313" key="3">
    <source>
        <dbReference type="Proteomes" id="UP000030765"/>
    </source>
</evidence>
<dbReference type="EMBL" id="ATLV01023807">
    <property type="status" value="NOT_ANNOTATED_CDS"/>
    <property type="molecule type" value="Genomic_DNA"/>
</dbReference>
<dbReference type="EMBL" id="KE525346">
    <property type="protein sequence ID" value="KFB49630.1"/>
    <property type="molecule type" value="Genomic_DNA"/>
</dbReference>
<sequence>MELEWKNGKRAPSPHLTWMTSSSRYSWRSLHGARHPDSGCCLELSGATSGDLPEASALWCGTEVCHRQSSDCQRYVCLVPAVVLVSVCPEALGVAQKCNSITIGKRTALAPVW</sequence>
<name>A0A084WHD6_ANOSI</name>
<gene>
    <name evidence="1" type="ORF">ZHAS_00017647</name>
</gene>
<keyword evidence="3" id="KW-1185">Reference proteome</keyword>
<dbReference type="AlphaFoldDB" id="A0A084WHD6"/>
<reference evidence="1 3" key="1">
    <citation type="journal article" date="2014" name="BMC Genomics">
        <title>Genome sequence of Anopheles sinensis provides insight into genetics basis of mosquito competence for malaria parasites.</title>
        <authorList>
            <person name="Zhou D."/>
            <person name="Zhang D."/>
            <person name="Ding G."/>
            <person name="Shi L."/>
            <person name="Hou Q."/>
            <person name="Ye Y."/>
            <person name="Xu Y."/>
            <person name="Zhou H."/>
            <person name="Xiong C."/>
            <person name="Li S."/>
            <person name="Yu J."/>
            <person name="Hong S."/>
            <person name="Yu X."/>
            <person name="Zou P."/>
            <person name="Chen C."/>
            <person name="Chang X."/>
            <person name="Wang W."/>
            <person name="Lv Y."/>
            <person name="Sun Y."/>
            <person name="Ma L."/>
            <person name="Shen B."/>
            <person name="Zhu C."/>
        </authorList>
    </citation>
    <scope>NUCLEOTIDE SEQUENCE [LARGE SCALE GENOMIC DNA]</scope>
</reference>
<evidence type="ECO:0000313" key="1">
    <source>
        <dbReference type="EMBL" id="KFB49630.1"/>
    </source>
</evidence>
<dbReference type="Proteomes" id="UP000030765">
    <property type="component" value="Unassembled WGS sequence"/>
</dbReference>
<reference evidence="2" key="2">
    <citation type="submission" date="2020-05" db="UniProtKB">
        <authorList>
            <consortium name="EnsemblMetazoa"/>
        </authorList>
    </citation>
    <scope>IDENTIFICATION</scope>
</reference>
<protein>
    <submittedName>
        <fullName evidence="1 2">Sorbitol dehydrogenase</fullName>
    </submittedName>
</protein>
<dbReference type="VEuPathDB" id="VectorBase:ASIC017647"/>
<proteinExistence type="predicted"/>
<evidence type="ECO:0000313" key="2">
    <source>
        <dbReference type="EnsemblMetazoa" id="ASIC017647-PA"/>
    </source>
</evidence>